<dbReference type="KEGG" id="fpf:DCC35_02865"/>
<keyword evidence="3" id="KW-1185">Reference proteome</keyword>
<dbReference type="AlphaFoldDB" id="A0A4D7JMD2"/>
<dbReference type="Proteomes" id="UP000298616">
    <property type="component" value="Chromosome"/>
</dbReference>
<evidence type="ECO:0008006" key="4">
    <source>
        <dbReference type="Google" id="ProtNLM"/>
    </source>
</evidence>
<protein>
    <recommendedName>
        <fullName evidence="4">Type II secretion system protein GspC N-terminal domain-containing protein</fullName>
    </recommendedName>
</protein>
<keyword evidence="1" id="KW-0472">Membrane</keyword>
<organism evidence="2 3">
    <name type="scientific">Mangrovivirga cuniculi</name>
    <dbReference type="NCBI Taxonomy" id="2715131"/>
    <lineage>
        <taxon>Bacteria</taxon>
        <taxon>Pseudomonadati</taxon>
        <taxon>Bacteroidota</taxon>
        <taxon>Cytophagia</taxon>
        <taxon>Cytophagales</taxon>
        <taxon>Mangrovivirgaceae</taxon>
        <taxon>Mangrovivirga</taxon>
    </lineage>
</organism>
<name>A0A4D7JMD2_9BACT</name>
<keyword evidence="1" id="KW-0812">Transmembrane</keyword>
<accession>A0A4D7JMD2</accession>
<evidence type="ECO:0000313" key="2">
    <source>
        <dbReference type="EMBL" id="QCK13772.1"/>
    </source>
</evidence>
<reference evidence="2 3" key="1">
    <citation type="submission" date="2018-04" db="EMBL/GenBank/DDBJ databases">
        <title>Complete genome uncultured novel isolate.</title>
        <authorList>
            <person name="Merlino G."/>
        </authorList>
    </citation>
    <scope>NUCLEOTIDE SEQUENCE [LARGE SCALE GENOMIC DNA]</scope>
    <source>
        <strain evidence="3">R1DC9</strain>
    </source>
</reference>
<sequence>MNKTVKNKFLLVVIVLLWGTIGYFIYDYFQVDDSKVNHKYTNKAIEKKERKIEEEDSLLLSYGDPFGFNIKPKKRVRKVVKPQRQVRRTKPAKSVTSTPLVNTDSIRIYEQLNSIKINGIFANESKNENFANVSVYNKIYILSAGDSILNFRVKGVYLEYLLLQNEESEFTIENNM</sequence>
<proteinExistence type="predicted"/>
<keyword evidence="1" id="KW-1133">Transmembrane helix</keyword>
<dbReference type="EMBL" id="CP028923">
    <property type="protein sequence ID" value="QCK13772.1"/>
    <property type="molecule type" value="Genomic_DNA"/>
</dbReference>
<feature type="transmembrane region" description="Helical" evidence="1">
    <location>
        <begin position="9"/>
        <end position="29"/>
    </location>
</feature>
<dbReference type="RefSeq" id="WP_137089367.1">
    <property type="nucleotide sequence ID" value="NZ_CP028923.1"/>
</dbReference>
<evidence type="ECO:0000313" key="3">
    <source>
        <dbReference type="Proteomes" id="UP000298616"/>
    </source>
</evidence>
<gene>
    <name evidence="2" type="ORF">DCC35_02865</name>
</gene>
<evidence type="ECO:0000256" key="1">
    <source>
        <dbReference type="SAM" id="Phobius"/>
    </source>
</evidence>